<dbReference type="InterPro" id="IPR032675">
    <property type="entry name" value="LRR_dom_sf"/>
</dbReference>
<feature type="compositionally biased region" description="Basic residues" evidence="1">
    <location>
        <begin position="629"/>
        <end position="639"/>
    </location>
</feature>
<evidence type="ECO:0000256" key="1">
    <source>
        <dbReference type="SAM" id="MobiDB-lite"/>
    </source>
</evidence>
<proteinExistence type="predicted"/>
<sequence length="650" mass="72881">MTDKVCITLGSDSETKRALGRFRNLSFKLKNVDSSIEVKATRNFAASVFDWEDLMTSVAALPRLCTFRMKLLRSGAAVPSRFMEPLLENSRTLLLVSLVLVNVNWSGPTLGLKELASQLQALTSLRLVWCCTNSANQAGNDCLSHFLAGIAQIKTLKSVTCANCGFAREPLICQALVALMNNRSLENLTIKNCHNVTSNTLLSPLQELQENNNNTTKLKQLTLDPWGSFLDDCLVRIGEMLLVNQTLQDLSMDCGDASLMPIATALDTNRTLQNFCLFGMDRQFQPPDALVAHKFTHALKTNYVMRHVKVAGTEAYWSHDMDYYLRLNRAGRHLLFENETATAADWIQAFIDCSHDTPAVYELILRNPSALTSTVELPPASRQPDKDRSTPKHVDGEDDDNDSSGIPQQQKKRGKQQQVDRDLSSSEDASSCKEKSHLPKKKQRRRQSHSSSSSSGSESPMVRKPKKTKAKRRQRHPSSSSSSGSESPIVRKPKKSKASCSSSEDDSDDSSSQMRRRARQRGNANTKKGRTKYASMLDSDEEDDYDLKRQSRKKKRVTSTKSSSSSSSSEYEHIHSYKQQSRKVKNNKNKRGTHERSGNTKKKRGTLSKKSDVVEDKTGFQQWLEMEKKKKQGRGRGKCYKSEDSDDSSD</sequence>
<comment type="caution">
    <text evidence="2">The sequence shown here is derived from an EMBL/GenBank/DDBJ whole genome shotgun (WGS) entry which is preliminary data.</text>
</comment>
<dbReference type="Proteomes" id="UP001153069">
    <property type="component" value="Unassembled WGS sequence"/>
</dbReference>
<evidence type="ECO:0000313" key="2">
    <source>
        <dbReference type="EMBL" id="CAB9528019.1"/>
    </source>
</evidence>
<feature type="compositionally biased region" description="Low complexity" evidence="1">
    <location>
        <begin position="478"/>
        <end position="487"/>
    </location>
</feature>
<reference evidence="2" key="1">
    <citation type="submission" date="2020-06" db="EMBL/GenBank/DDBJ databases">
        <authorList>
            <consortium name="Plant Systems Biology data submission"/>
        </authorList>
    </citation>
    <scope>NUCLEOTIDE SEQUENCE</scope>
    <source>
        <strain evidence="2">D6</strain>
    </source>
</reference>
<feature type="compositionally biased region" description="Low complexity" evidence="1">
    <location>
        <begin position="559"/>
        <end position="569"/>
    </location>
</feature>
<feature type="compositionally biased region" description="Basic and acidic residues" evidence="1">
    <location>
        <begin position="609"/>
        <end position="618"/>
    </location>
</feature>
<name>A0A9N8EYI2_9STRA</name>
<gene>
    <name evidence="2" type="ORF">SEMRO_2126_G315720.1</name>
</gene>
<feature type="region of interest" description="Disordered" evidence="1">
    <location>
        <begin position="373"/>
        <end position="650"/>
    </location>
</feature>
<organism evidence="2 3">
    <name type="scientific">Seminavis robusta</name>
    <dbReference type="NCBI Taxonomy" id="568900"/>
    <lineage>
        <taxon>Eukaryota</taxon>
        <taxon>Sar</taxon>
        <taxon>Stramenopiles</taxon>
        <taxon>Ochrophyta</taxon>
        <taxon>Bacillariophyta</taxon>
        <taxon>Bacillariophyceae</taxon>
        <taxon>Bacillariophycidae</taxon>
        <taxon>Naviculales</taxon>
        <taxon>Naviculaceae</taxon>
        <taxon>Seminavis</taxon>
    </lineage>
</organism>
<evidence type="ECO:0000313" key="3">
    <source>
        <dbReference type="Proteomes" id="UP001153069"/>
    </source>
</evidence>
<dbReference type="AlphaFoldDB" id="A0A9N8EYI2"/>
<dbReference type="EMBL" id="CAICTM010002124">
    <property type="protein sequence ID" value="CAB9528019.1"/>
    <property type="molecule type" value="Genomic_DNA"/>
</dbReference>
<accession>A0A9N8EYI2</accession>
<feature type="compositionally biased region" description="Basic residues" evidence="1">
    <location>
        <begin position="580"/>
        <end position="591"/>
    </location>
</feature>
<feature type="compositionally biased region" description="Basic residues" evidence="1">
    <location>
        <begin position="463"/>
        <end position="476"/>
    </location>
</feature>
<dbReference type="Gene3D" id="3.80.10.10">
    <property type="entry name" value="Ribonuclease Inhibitor"/>
    <property type="match status" value="1"/>
</dbReference>
<feature type="compositionally biased region" description="Basic and acidic residues" evidence="1">
    <location>
        <begin position="418"/>
        <end position="437"/>
    </location>
</feature>
<feature type="compositionally biased region" description="Basic and acidic residues" evidence="1">
    <location>
        <begin position="383"/>
        <end position="395"/>
    </location>
</feature>
<feature type="compositionally biased region" description="Low complexity" evidence="1">
    <location>
        <begin position="449"/>
        <end position="459"/>
    </location>
</feature>
<protein>
    <submittedName>
        <fullName evidence="2">Uncharacterized protein</fullName>
    </submittedName>
</protein>
<dbReference type="SUPFAM" id="SSF52047">
    <property type="entry name" value="RNI-like"/>
    <property type="match status" value="1"/>
</dbReference>
<feature type="compositionally biased region" description="Basic residues" evidence="1">
    <location>
        <begin position="438"/>
        <end position="448"/>
    </location>
</feature>
<keyword evidence="3" id="KW-1185">Reference proteome</keyword>